<dbReference type="SMART" id="SM00060">
    <property type="entry name" value="FN3"/>
    <property type="match status" value="4"/>
</dbReference>
<dbReference type="SMART" id="SM00409">
    <property type="entry name" value="IG"/>
    <property type="match status" value="1"/>
</dbReference>
<feature type="domain" description="Tyrosine specific protein phosphatases" evidence="11">
    <location>
        <begin position="825"/>
        <end position="899"/>
    </location>
</feature>
<dbReference type="SUPFAM" id="SSF49265">
    <property type="entry name" value="Fibronectin type III"/>
    <property type="match status" value="2"/>
</dbReference>
<dbReference type="PROSITE" id="PS50835">
    <property type="entry name" value="IG_LIKE"/>
    <property type="match status" value="1"/>
</dbReference>
<feature type="domain" description="Tyrosine-protein phosphatase" evidence="10">
    <location>
        <begin position="943"/>
        <end position="1198"/>
    </location>
</feature>
<keyword evidence="3 9" id="KW-0732">Signal</keyword>
<evidence type="ECO:0000256" key="3">
    <source>
        <dbReference type="ARBA" id="ARBA00022729"/>
    </source>
</evidence>
<keyword evidence="15" id="KW-1185">Reference proteome</keyword>
<evidence type="ECO:0000313" key="15">
    <source>
        <dbReference type="Proteomes" id="UP000827092"/>
    </source>
</evidence>
<feature type="domain" description="Ig-like" evidence="12">
    <location>
        <begin position="36"/>
        <end position="120"/>
    </location>
</feature>
<dbReference type="InterPro" id="IPR036179">
    <property type="entry name" value="Ig-like_dom_sf"/>
</dbReference>
<dbReference type="InterPro" id="IPR000242">
    <property type="entry name" value="PTP_cat"/>
</dbReference>
<evidence type="ECO:0000256" key="4">
    <source>
        <dbReference type="ARBA" id="ARBA00022737"/>
    </source>
</evidence>
<dbReference type="SMART" id="SM00404">
    <property type="entry name" value="PTPc_motif"/>
    <property type="match status" value="2"/>
</dbReference>
<dbReference type="Pfam" id="PF00041">
    <property type="entry name" value="fn3"/>
    <property type="match status" value="4"/>
</dbReference>
<dbReference type="EC" id="3.1.3.48" evidence="2"/>
<keyword evidence="4" id="KW-0677">Repeat</keyword>
<dbReference type="Proteomes" id="UP000827092">
    <property type="component" value="Unassembled WGS sequence"/>
</dbReference>
<evidence type="ECO:0000259" key="13">
    <source>
        <dbReference type="PROSITE" id="PS50853"/>
    </source>
</evidence>
<comment type="subcellular location">
    <subcellularLocation>
        <location evidence="1">Membrane</location>
        <topology evidence="1">Single-pass membrane protein</topology>
    </subcellularLocation>
</comment>
<dbReference type="FunFam" id="2.60.40.10:FF:000028">
    <property type="entry name" value="Neuronal cell adhesion molecule"/>
    <property type="match status" value="1"/>
</dbReference>
<evidence type="ECO:0000259" key="11">
    <source>
        <dbReference type="PROSITE" id="PS50056"/>
    </source>
</evidence>
<dbReference type="GO" id="GO:0048666">
    <property type="term" value="P:neuron development"/>
    <property type="evidence" value="ECO:0007669"/>
    <property type="project" value="UniProtKB-ARBA"/>
</dbReference>
<dbReference type="PROSITE" id="PS50056">
    <property type="entry name" value="TYR_PHOSPHATASE_2"/>
    <property type="match status" value="1"/>
</dbReference>
<evidence type="ECO:0000256" key="9">
    <source>
        <dbReference type="SAM" id="SignalP"/>
    </source>
</evidence>
<dbReference type="PROSITE" id="PS50055">
    <property type="entry name" value="TYR_PHOSPHATASE_PTP"/>
    <property type="match status" value="2"/>
</dbReference>
<evidence type="ECO:0000259" key="12">
    <source>
        <dbReference type="PROSITE" id="PS50835"/>
    </source>
</evidence>
<dbReference type="FunFam" id="3.90.190.10:FF:000068">
    <property type="entry name" value="receptor-type tyrosine-protein phosphatase zeta"/>
    <property type="match status" value="1"/>
</dbReference>
<dbReference type="Pfam" id="PF00102">
    <property type="entry name" value="Y_phosphatase"/>
    <property type="match status" value="2"/>
</dbReference>
<dbReference type="PANTHER" id="PTHR19134:SF525">
    <property type="entry name" value="TYROSINE-PROTEIN PHOSPHATASE DOMAIN-CONTAINING PROTEIN"/>
    <property type="match status" value="1"/>
</dbReference>
<dbReference type="Pfam" id="PF00047">
    <property type="entry name" value="ig"/>
    <property type="match status" value="1"/>
</dbReference>
<dbReference type="SUPFAM" id="SSF52799">
    <property type="entry name" value="(Phosphotyrosine protein) phosphatases II"/>
    <property type="match status" value="2"/>
</dbReference>
<dbReference type="SMART" id="SM00194">
    <property type="entry name" value="PTPc"/>
    <property type="match status" value="2"/>
</dbReference>
<feature type="domain" description="Fibronectin type-III" evidence="13">
    <location>
        <begin position="130"/>
        <end position="227"/>
    </location>
</feature>
<dbReference type="InterPro" id="IPR003961">
    <property type="entry name" value="FN3_dom"/>
</dbReference>
<dbReference type="InterPro" id="IPR003599">
    <property type="entry name" value="Ig_sub"/>
</dbReference>
<evidence type="ECO:0000256" key="6">
    <source>
        <dbReference type="ARBA" id="ARBA00022912"/>
    </source>
</evidence>
<dbReference type="Gene3D" id="3.90.190.10">
    <property type="entry name" value="Protein tyrosine phosphatase superfamily"/>
    <property type="match status" value="2"/>
</dbReference>
<feature type="domain" description="Fibronectin type-III" evidence="13">
    <location>
        <begin position="331"/>
        <end position="425"/>
    </location>
</feature>
<feature type="domain" description="Fibronectin type-III" evidence="13">
    <location>
        <begin position="426"/>
        <end position="533"/>
    </location>
</feature>
<keyword evidence="5" id="KW-0378">Hydrolase</keyword>
<comment type="caution">
    <text evidence="14">The sequence shown here is derived from an EMBL/GenBank/DDBJ whole genome shotgun (WGS) entry which is preliminary data.</text>
</comment>
<dbReference type="CDD" id="cd00063">
    <property type="entry name" value="FN3"/>
    <property type="match status" value="4"/>
</dbReference>
<dbReference type="GO" id="GO:0004725">
    <property type="term" value="F:protein tyrosine phosphatase activity"/>
    <property type="evidence" value="ECO:0007669"/>
    <property type="project" value="UniProtKB-EC"/>
</dbReference>
<keyword evidence="7" id="KW-0472">Membrane</keyword>
<evidence type="ECO:0000256" key="1">
    <source>
        <dbReference type="ARBA" id="ARBA00004167"/>
    </source>
</evidence>
<dbReference type="InterPro" id="IPR007110">
    <property type="entry name" value="Ig-like_dom"/>
</dbReference>
<dbReference type="InterPro" id="IPR036116">
    <property type="entry name" value="FN3_sf"/>
</dbReference>
<sequence>MHNLWSFSVGLCLCFLTTTSGQKWYQGNGDTQNEYVRTGSNATLFCQPASDADNVHRIIWYKEDKKLVEVVNGRRTFWDAGMHVSFQQHNNALYFRRVTYPDSGEYYCEVNQKRSRNSLARLLVQDIPDPAGMPLIMGFTSRSVNLSWAPSVDSHNSPILHYIIHVRVGEMGEWESAMGIMTPDNKTSYHVIGLQPYTVYSFRVMAVNAIGASEPSKESYYMVTLREVPDGKSTITSAVNASSTSIRLKWAPPPANTIHGEFIGYRITYRPRDRPEEEREIILRFPALREYTIRNLDIFTQYLISVQVFNPAGHGPAATVAVMTDEGTPSKPLNLTIGKVGDSSARLRWQEPEFPNGIIQGYRVYFQHTALNITEMRKAQNPQPVMDYVLQNLKPFSSYKIWVNAFTWKHEGETSKILEFHTDVQGPSAPYIVNLTCQTLDSLYVQWERPQIFFNRIDYYFVHYRSENNWDFEEIAMASPHERAIEHGMFIPNLTANTMYEVKVRGATRSVIEHSKLFKGQFSEPRKVLLQNKCPMFNGVPYSDSSLSAGMVAGVMCASFALLLAIISFVLWRKYFQAAYYYLDDPLGNRASPQLSETFACFVLSCDSDVSEQSTVGCLNDSEYAAIPVHLFSKHVSDLHADGDIGFSREYEAIQQVTDLDLMSEHSQSTDNKNKNRYVNIVAYDHTRVILKSSAGQKKMDYINANYIDGYNKPAAYIGTQGPLPSTFDDYWRMIWEQRVYIIVMITNLVERGRRKCDMYWPKEGSETYGVIQVRLVEELVMSTYTVRTFAIRNLKMKKKMMCERNVYQYHYTNWPDHGVPDHALPVLNFIRKSSNANPNNAGPIIVHCSAGVGRTGTYIVLDAMLRQIQHRQSINVCGFLKHIRQQRNYLVQTEEQYIFIHDAILEALESGETEISSHKFGTYLTNLNNPLNENGEKCQTPIEKQFKLVTSFKARDFNVVSALKPCNKIKNHSLNLIPLESYRVHITPKPGTDGSDYINATFLPGFHKLREFIITQHPMVNTIPDFWQMVFDHNSQTVVVLSSVDEKEFPCFWPKKGEEIDHGGFKLKMVDESCQEAFVTRDFIMQATQDEYEVTCRIIQCPGWPESCMTAPSSCFDLVQIVQKWHLEYQFGPIIVVDRYGGTEAASFCCLTTLNKQLDYEKCVDVYLNAKLYHMRRPGIWKNQEDLMFLYRALENVIASGSSETESAMGNATNGHANVNTNGHAVKLPSACSKESATA</sequence>
<dbReference type="InterPro" id="IPR003595">
    <property type="entry name" value="Tyr_Pase_cat"/>
</dbReference>
<evidence type="ECO:0000259" key="10">
    <source>
        <dbReference type="PROSITE" id="PS50055"/>
    </source>
</evidence>
<dbReference type="FunFam" id="3.90.190.10:FF:000013">
    <property type="entry name" value="receptor-type tyrosine-protein phosphatase zeta isoform X1"/>
    <property type="match status" value="1"/>
</dbReference>
<keyword evidence="6" id="KW-0904">Protein phosphatase</keyword>
<dbReference type="InterPro" id="IPR000387">
    <property type="entry name" value="Tyr_Pase_dom"/>
</dbReference>
<feature type="chain" id="PRO_5043462302" description="protein-tyrosine-phosphatase" evidence="9">
    <location>
        <begin position="22"/>
        <end position="1240"/>
    </location>
</feature>
<dbReference type="InterPro" id="IPR050348">
    <property type="entry name" value="Protein-Tyr_Phosphatase"/>
</dbReference>
<dbReference type="InterPro" id="IPR029021">
    <property type="entry name" value="Prot-tyrosine_phosphatase-like"/>
</dbReference>
<protein>
    <recommendedName>
        <fullName evidence="2">protein-tyrosine-phosphatase</fullName>
        <ecNumber evidence="2">3.1.3.48</ecNumber>
    </recommendedName>
</protein>
<dbReference type="PRINTS" id="PR00700">
    <property type="entry name" value="PRTYPHPHTASE"/>
</dbReference>
<evidence type="ECO:0000256" key="7">
    <source>
        <dbReference type="ARBA" id="ARBA00023136"/>
    </source>
</evidence>
<name>A0AAV6VG56_9ARAC</name>
<dbReference type="SUPFAM" id="SSF48726">
    <property type="entry name" value="Immunoglobulin"/>
    <property type="match status" value="1"/>
</dbReference>
<dbReference type="PROSITE" id="PS50853">
    <property type="entry name" value="FN3"/>
    <property type="match status" value="4"/>
</dbReference>
<dbReference type="PANTHER" id="PTHR19134">
    <property type="entry name" value="RECEPTOR-TYPE TYROSINE-PROTEIN PHOSPHATASE"/>
    <property type="match status" value="1"/>
</dbReference>
<proteinExistence type="predicted"/>
<dbReference type="InterPro" id="IPR016130">
    <property type="entry name" value="Tyr_Pase_AS"/>
</dbReference>
<reference evidence="14 15" key="1">
    <citation type="journal article" date="2022" name="Nat. Ecol. Evol.">
        <title>A masculinizing supergene underlies an exaggerated male reproductive morph in a spider.</title>
        <authorList>
            <person name="Hendrickx F."/>
            <person name="De Corte Z."/>
            <person name="Sonet G."/>
            <person name="Van Belleghem S.M."/>
            <person name="Kostlbacher S."/>
            <person name="Vangestel C."/>
        </authorList>
    </citation>
    <scope>NUCLEOTIDE SEQUENCE [LARGE SCALE GENOMIC DNA]</scope>
    <source>
        <strain evidence="14">W744_W776</strain>
    </source>
</reference>
<organism evidence="14 15">
    <name type="scientific">Oedothorax gibbosus</name>
    <dbReference type="NCBI Taxonomy" id="931172"/>
    <lineage>
        <taxon>Eukaryota</taxon>
        <taxon>Metazoa</taxon>
        <taxon>Ecdysozoa</taxon>
        <taxon>Arthropoda</taxon>
        <taxon>Chelicerata</taxon>
        <taxon>Arachnida</taxon>
        <taxon>Araneae</taxon>
        <taxon>Araneomorphae</taxon>
        <taxon>Entelegynae</taxon>
        <taxon>Araneoidea</taxon>
        <taxon>Linyphiidae</taxon>
        <taxon>Erigoninae</taxon>
        <taxon>Oedothorax</taxon>
    </lineage>
</organism>
<dbReference type="PROSITE" id="PS00383">
    <property type="entry name" value="TYR_PHOSPHATASE_1"/>
    <property type="match status" value="1"/>
</dbReference>
<accession>A0AAV6VG56</accession>
<feature type="signal peptide" evidence="9">
    <location>
        <begin position="1"/>
        <end position="21"/>
    </location>
</feature>
<dbReference type="AlphaFoldDB" id="A0AAV6VG56"/>
<dbReference type="GO" id="GO:0016020">
    <property type="term" value="C:membrane"/>
    <property type="evidence" value="ECO:0007669"/>
    <property type="project" value="UniProtKB-SubCell"/>
</dbReference>
<feature type="domain" description="Fibronectin type-III" evidence="13">
    <location>
        <begin position="231"/>
        <end position="328"/>
    </location>
</feature>
<evidence type="ECO:0000256" key="2">
    <source>
        <dbReference type="ARBA" id="ARBA00013064"/>
    </source>
</evidence>
<dbReference type="EMBL" id="JAFNEN010000082">
    <property type="protein sequence ID" value="KAG8195655.1"/>
    <property type="molecule type" value="Genomic_DNA"/>
</dbReference>
<comment type="catalytic activity">
    <reaction evidence="8">
        <text>O-phospho-L-tyrosyl-[protein] + H2O = L-tyrosyl-[protein] + phosphate</text>
        <dbReference type="Rhea" id="RHEA:10684"/>
        <dbReference type="Rhea" id="RHEA-COMP:10136"/>
        <dbReference type="Rhea" id="RHEA-COMP:20101"/>
        <dbReference type="ChEBI" id="CHEBI:15377"/>
        <dbReference type="ChEBI" id="CHEBI:43474"/>
        <dbReference type="ChEBI" id="CHEBI:46858"/>
        <dbReference type="ChEBI" id="CHEBI:61978"/>
        <dbReference type="EC" id="3.1.3.48"/>
    </reaction>
</comment>
<feature type="domain" description="Tyrosine-protein phosphatase" evidence="10">
    <location>
        <begin position="647"/>
        <end position="908"/>
    </location>
</feature>
<evidence type="ECO:0000256" key="5">
    <source>
        <dbReference type="ARBA" id="ARBA00022801"/>
    </source>
</evidence>
<dbReference type="InterPro" id="IPR013783">
    <property type="entry name" value="Ig-like_fold"/>
</dbReference>
<dbReference type="InterPro" id="IPR013151">
    <property type="entry name" value="Immunoglobulin_dom"/>
</dbReference>
<dbReference type="CDD" id="cd14549">
    <property type="entry name" value="R5-PTPc-1"/>
    <property type="match status" value="1"/>
</dbReference>
<gene>
    <name evidence="14" type="ORF">JTE90_004989</name>
</gene>
<dbReference type="Gene3D" id="2.60.40.10">
    <property type="entry name" value="Immunoglobulins"/>
    <property type="match status" value="5"/>
</dbReference>
<evidence type="ECO:0000313" key="14">
    <source>
        <dbReference type="EMBL" id="KAG8195655.1"/>
    </source>
</evidence>
<evidence type="ECO:0000256" key="8">
    <source>
        <dbReference type="ARBA" id="ARBA00051722"/>
    </source>
</evidence>
<dbReference type="FunFam" id="2.60.40.10:FF:001386">
    <property type="entry name" value="Receptor-type tyrosine-protein phosphatase gamma"/>
    <property type="match status" value="1"/>
</dbReference>